<feature type="transmembrane region" description="Helical" evidence="8">
    <location>
        <begin position="369"/>
        <end position="392"/>
    </location>
</feature>
<gene>
    <name evidence="10" type="ORF">L2764_24440</name>
</gene>
<dbReference type="Gene3D" id="1.20.1720.10">
    <property type="entry name" value="Multidrug resistance protein D"/>
    <property type="match status" value="1"/>
</dbReference>
<evidence type="ECO:0000256" key="8">
    <source>
        <dbReference type="RuleBase" id="RU365088"/>
    </source>
</evidence>
<evidence type="ECO:0000256" key="4">
    <source>
        <dbReference type="ARBA" id="ARBA00022475"/>
    </source>
</evidence>
<dbReference type="PANTHER" id="PTHR43124">
    <property type="entry name" value="PURINE EFFLUX PUMP PBUE"/>
    <property type="match status" value="1"/>
</dbReference>
<keyword evidence="7 8" id="KW-0472">Membrane</keyword>
<feature type="transmembrane region" description="Helical" evidence="8">
    <location>
        <begin position="248"/>
        <end position="268"/>
    </location>
</feature>
<feature type="transmembrane region" description="Helical" evidence="8">
    <location>
        <begin position="166"/>
        <end position="187"/>
    </location>
</feature>
<protein>
    <recommendedName>
        <fullName evidence="8">Bcr/CflA family efflux transporter</fullName>
    </recommendedName>
</protein>
<evidence type="ECO:0000256" key="7">
    <source>
        <dbReference type="ARBA" id="ARBA00023136"/>
    </source>
</evidence>
<feature type="transmembrane region" description="Helical" evidence="8">
    <location>
        <begin position="45"/>
        <end position="66"/>
    </location>
</feature>
<reference evidence="10 11" key="1">
    <citation type="submission" date="2022-01" db="EMBL/GenBank/DDBJ databases">
        <title>Whole genome-based taxonomy of the Shewanellaceae.</title>
        <authorList>
            <person name="Martin-Rodriguez A.J."/>
        </authorList>
    </citation>
    <scope>NUCLEOTIDE SEQUENCE [LARGE SCALE GENOMIC DNA]</scope>
    <source>
        <strain evidence="10 11">DSM 17177</strain>
    </source>
</reference>
<feature type="transmembrane region" description="Helical" evidence="8">
    <location>
        <begin position="304"/>
        <end position="326"/>
    </location>
</feature>
<keyword evidence="3 8" id="KW-0813">Transport</keyword>
<evidence type="ECO:0000313" key="10">
    <source>
        <dbReference type="EMBL" id="MCL1127535.1"/>
    </source>
</evidence>
<comment type="subcellular location">
    <subcellularLocation>
        <location evidence="8">Cell inner membrane</location>
        <topology evidence="8">Multi-pass membrane protein</topology>
    </subcellularLocation>
    <subcellularLocation>
        <location evidence="1">Cell membrane</location>
        <topology evidence="1">Multi-pass membrane protein</topology>
    </subcellularLocation>
</comment>
<feature type="transmembrane region" description="Helical" evidence="8">
    <location>
        <begin position="101"/>
        <end position="124"/>
    </location>
</feature>
<dbReference type="InterPro" id="IPR020846">
    <property type="entry name" value="MFS_dom"/>
</dbReference>
<sequence length="396" mass="43555">MYSAAQMKLLFLTVMLSTIIAITPFSTDLYLPAMTNMASDFKVHITLIQQSLSLFFAGFGLGMFIFGPLIDRWGRRQFVIWGIFGFMLASVLAAFSTQIEWFLTLRFIQALSGAAATVAIPGYIKELYGKDTPKGMSYVNLIMMLAPLIAPLVGSLIMGLGQWNLIFLFLAGYGLIIFILSVVWLRFPSDHQSHNRSQLSFIKNYQMVFSTPGVKLDILTSFFASFAFFCYITDSSFVFMQVFGLDKYTFSLIFASNVGALILGSFINGRLLDRYGSAKLLAAATLLAMMTASGLVTVNVLGLSYYYTILTLLPFMGCLWVMSVNADSIVYMQFKKEVGTASAVIGTLKFGSGALSGPLLALFHSGTAVPFSGLLLSAVVMACLCQWMNAFLKSRR</sequence>
<evidence type="ECO:0000256" key="3">
    <source>
        <dbReference type="ARBA" id="ARBA00022448"/>
    </source>
</evidence>
<keyword evidence="11" id="KW-1185">Reference proteome</keyword>
<evidence type="ECO:0000259" key="9">
    <source>
        <dbReference type="PROSITE" id="PS50850"/>
    </source>
</evidence>
<dbReference type="InterPro" id="IPR050189">
    <property type="entry name" value="MFS_Efflux_Transporters"/>
</dbReference>
<feature type="domain" description="Major facilitator superfamily (MFS) profile" evidence="9">
    <location>
        <begin position="12"/>
        <end position="396"/>
    </location>
</feature>
<dbReference type="InterPro" id="IPR004812">
    <property type="entry name" value="Efflux_drug-R_Bcr/CmlA"/>
</dbReference>
<evidence type="ECO:0000256" key="5">
    <source>
        <dbReference type="ARBA" id="ARBA00022692"/>
    </source>
</evidence>
<dbReference type="Pfam" id="PF07690">
    <property type="entry name" value="MFS_1"/>
    <property type="match status" value="1"/>
</dbReference>
<evidence type="ECO:0000313" key="11">
    <source>
        <dbReference type="Proteomes" id="UP001203423"/>
    </source>
</evidence>
<evidence type="ECO:0000256" key="6">
    <source>
        <dbReference type="ARBA" id="ARBA00022989"/>
    </source>
</evidence>
<evidence type="ECO:0000256" key="2">
    <source>
        <dbReference type="ARBA" id="ARBA00006236"/>
    </source>
</evidence>
<evidence type="ECO:0000256" key="1">
    <source>
        <dbReference type="ARBA" id="ARBA00004651"/>
    </source>
</evidence>
<feature type="transmembrane region" description="Helical" evidence="8">
    <location>
        <begin position="136"/>
        <end position="160"/>
    </location>
</feature>
<accession>A0ABT0LIP4</accession>
<keyword evidence="5 8" id="KW-0812">Transmembrane</keyword>
<comment type="caution">
    <text evidence="10">The sequence shown here is derived from an EMBL/GenBank/DDBJ whole genome shotgun (WGS) entry which is preliminary data.</text>
</comment>
<dbReference type="InterPro" id="IPR011701">
    <property type="entry name" value="MFS"/>
</dbReference>
<feature type="transmembrane region" description="Helical" evidence="8">
    <location>
        <begin position="78"/>
        <end position="95"/>
    </location>
</feature>
<feature type="transmembrane region" description="Helical" evidence="8">
    <location>
        <begin position="280"/>
        <end position="298"/>
    </location>
</feature>
<keyword evidence="8" id="KW-0997">Cell inner membrane</keyword>
<dbReference type="SUPFAM" id="SSF103473">
    <property type="entry name" value="MFS general substrate transporter"/>
    <property type="match status" value="1"/>
</dbReference>
<feature type="transmembrane region" description="Helical" evidence="8">
    <location>
        <begin position="338"/>
        <end position="363"/>
    </location>
</feature>
<dbReference type="CDD" id="cd17320">
    <property type="entry name" value="MFS_MdfA_MDR_like"/>
    <property type="match status" value="1"/>
</dbReference>
<dbReference type="Proteomes" id="UP001203423">
    <property type="component" value="Unassembled WGS sequence"/>
</dbReference>
<dbReference type="RefSeq" id="WP_248942976.1">
    <property type="nucleotide sequence ID" value="NZ_JAKIKS010000171.1"/>
</dbReference>
<dbReference type="NCBIfam" id="TIGR00710">
    <property type="entry name" value="efflux_Bcr_CflA"/>
    <property type="match status" value="1"/>
</dbReference>
<dbReference type="PANTHER" id="PTHR43124:SF3">
    <property type="entry name" value="CHLORAMPHENICOL EFFLUX PUMP RV0191"/>
    <property type="match status" value="1"/>
</dbReference>
<proteinExistence type="inferred from homology"/>
<dbReference type="InterPro" id="IPR036259">
    <property type="entry name" value="MFS_trans_sf"/>
</dbReference>
<organism evidence="10 11">
    <name type="scientific">Shewanella surugensis</name>
    <dbReference type="NCBI Taxonomy" id="212020"/>
    <lineage>
        <taxon>Bacteria</taxon>
        <taxon>Pseudomonadati</taxon>
        <taxon>Pseudomonadota</taxon>
        <taxon>Gammaproteobacteria</taxon>
        <taxon>Alteromonadales</taxon>
        <taxon>Shewanellaceae</taxon>
        <taxon>Shewanella</taxon>
    </lineage>
</organism>
<comment type="similarity">
    <text evidence="2 8">Belongs to the major facilitator superfamily. Bcr/CmlA family.</text>
</comment>
<keyword evidence="4" id="KW-1003">Cell membrane</keyword>
<name>A0ABT0LIP4_9GAMM</name>
<dbReference type="PROSITE" id="PS50850">
    <property type="entry name" value="MFS"/>
    <property type="match status" value="1"/>
</dbReference>
<comment type="caution">
    <text evidence="8">Lacks conserved residue(s) required for the propagation of feature annotation.</text>
</comment>
<keyword evidence="6 8" id="KW-1133">Transmembrane helix</keyword>
<dbReference type="EMBL" id="JAKIKS010000171">
    <property type="protein sequence ID" value="MCL1127535.1"/>
    <property type="molecule type" value="Genomic_DNA"/>
</dbReference>